<proteinExistence type="predicted"/>
<feature type="region of interest" description="Disordered" evidence="1">
    <location>
        <begin position="230"/>
        <end position="256"/>
    </location>
</feature>
<evidence type="ECO:0000313" key="3">
    <source>
        <dbReference type="Proteomes" id="UP000281118"/>
    </source>
</evidence>
<accession>A0A433MI37</accession>
<dbReference type="AlphaFoldDB" id="A0A433MI37"/>
<feature type="region of interest" description="Disordered" evidence="1">
    <location>
        <begin position="674"/>
        <end position="695"/>
    </location>
</feature>
<reference evidence="2 3" key="1">
    <citation type="submission" date="2018-12" db="EMBL/GenBank/DDBJ databases">
        <title>The genome sequences of Variovorax guangxiensis DSM 27352.</title>
        <authorList>
            <person name="Gao J."/>
            <person name="Sun J."/>
        </authorList>
    </citation>
    <scope>NUCLEOTIDE SEQUENCE [LARGE SCALE GENOMIC DNA]</scope>
    <source>
        <strain evidence="2 3">DSM 27352</strain>
    </source>
</reference>
<dbReference type="OrthoDB" id="6400788at2"/>
<comment type="caution">
    <text evidence="2">The sequence shown here is derived from an EMBL/GenBank/DDBJ whole genome shotgun (WGS) entry which is preliminary data.</text>
</comment>
<dbReference type="RefSeq" id="WP_126021675.1">
    <property type="nucleotide sequence ID" value="NZ_RXFT01000003.1"/>
</dbReference>
<protein>
    <recommendedName>
        <fullName evidence="4">ATP-binding protein</fullName>
    </recommendedName>
</protein>
<evidence type="ECO:0000313" key="2">
    <source>
        <dbReference type="EMBL" id="RUR67536.1"/>
    </source>
</evidence>
<sequence length="1055" mass="115343">MSATLAARHPGLDEYWPDADEVRECIGTEAEGLPDAVLLAVHQPTRLLKRPFGGTAAGTECIEDALLDFVLHGLKPEGYLLAPVTGPSGAGKSHIVRWLEIRLKHHPRAQQFDVIRVPKSASLRTVIEAVLQPVAHLPEYAALLEEVAQAASALAPTHASALFGTMLQLGLQEKAEQWSRDPDARIEGFGGATLSGHARQLASFLQDPVIAPHFLEGVYPRLLQRALRGRDHEAEDADQPPQFEPNDLVLPPNLDEKLPDASRGAQAYYRTRVERNDGRNIAVAALNAVLDSAVAGVFKLGQLTHGKTLQDIMREIREALHGAGRELVLLVEDFYALTGIQEHLLAMCIQGVNDGPRPMCPMRTVLAMTDGTLVGRDTIATRSEFEWMVITESADEAQVVDAVVELAGRYLNAARIGRGRLIESYEPVAGTVQTQFEPRNDDDDGSEWRRAFGFTKRDVPLFPLSRDAIYFLARKHLVDSGRMRFNPRRALQRIVRDILLARSSFENGTFPRGLAIEDALSVDLANVLQRVPNADDLKDRYRKLIVCWGNTPTGMVQLQRMPEGIYKAFGLTPLAVGTVPHAPVKPSPPETQSRSTTAPPPVEPAPIEDPTAGITAQWRPLLDAWVGGQRLDLQRANELRKLVRDQVAAYVDWNVLSLDAKDIDSQSFQLPAALGQKRQDRPENPVVSVTGPSGAADLPDAQLAREILALLRFSHMNGSLDYESGDEDAVHVAEFLERNGRLIERAALHAAELKLAVLAQAALRSAALRLGLPSSASLQDKLQKVLDIADEAPESSGSPRWDELRLECWSQREALLHALLRFTRVIQGSASMSSTPYAIDAARFQRAIGGPAQDAATIGTVIKNDAQILDPLRALLPKLTNARLTPAVQEARKVTADWIKIVLSDTGLNGTSAEAEEFCRAAQDLMNQALPLLWPPDAPGRAQPLLGHAAMTEATQRMQSVVWKEVTGPCRALAELDSADSTRAVELLAKVSWPDLKASRYFVQEYTAFTQGLERALRAEEAVHGNSDAAQAITAVVAQLESLVTFTSDLAKENK</sequence>
<dbReference type="EMBL" id="RXFT01000003">
    <property type="protein sequence ID" value="RUR67536.1"/>
    <property type="molecule type" value="Genomic_DNA"/>
</dbReference>
<dbReference type="Proteomes" id="UP000281118">
    <property type="component" value="Unassembled WGS sequence"/>
</dbReference>
<organism evidence="2 3">
    <name type="scientific">Variovorax guangxiensis</name>
    <dbReference type="NCBI Taxonomy" id="1775474"/>
    <lineage>
        <taxon>Bacteria</taxon>
        <taxon>Pseudomonadati</taxon>
        <taxon>Pseudomonadota</taxon>
        <taxon>Betaproteobacteria</taxon>
        <taxon>Burkholderiales</taxon>
        <taxon>Comamonadaceae</taxon>
        <taxon>Variovorax</taxon>
    </lineage>
</organism>
<feature type="region of interest" description="Disordered" evidence="1">
    <location>
        <begin position="580"/>
        <end position="605"/>
    </location>
</feature>
<dbReference type="NCBIfam" id="NF041065">
    <property type="entry name" value="DpdH"/>
    <property type="match status" value="1"/>
</dbReference>
<evidence type="ECO:0008006" key="4">
    <source>
        <dbReference type="Google" id="ProtNLM"/>
    </source>
</evidence>
<name>A0A433MI37_9BURK</name>
<gene>
    <name evidence="2" type="ORF">EJP67_10765</name>
</gene>
<evidence type="ECO:0000256" key="1">
    <source>
        <dbReference type="SAM" id="MobiDB-lite"/>
    </source>
</evidence>